<evidence type="ECO:0000256" key="4">
    <source>
        <dbReference type="ARBA" id="ARBA00030494"/>
    </source>
</evidence>
<feature type="region of interest" description="Disordered" evidence="5">
    <location>
        <begin position="633"/>
        <end position="657"/>
    </location>
</feature>
<evidence type="ECO:0000313" key="9">
    <source>
        <dbReference type="Proteomes" id="UP000275846"/>
    </source>
</evidence>
<comment type="subcellular location">
    <subcellularLocation>
        <location evidence="1">Cytoplasm</location>
    </subcellularLocation>
</comment>
<evidence type="ECO:0000256" key="2">
    <source>
        <dbReference type="ARBA" id="ARBA00006289"/>
    </source>
</evidence>
<dbReference type="WBParaSite" id="SSLN_0001644601-mRNA-1">
    <property type="protein sequence ID" value="SSLN_0001644601-mRNA-1"/>
    <property type="gene ID" value="SSLN_0001644601"/>
</dbReference>
<dbReference type="PANTHER" id="PTHR21373">
    <property type="entry name" value="GLUCOSE REPRESSIBLE PROTEIN MAK10"/>
    <property type="match status" value="1"/>
</dbReference>
<reference evidence="8 9" key="2">
    <citation type="submission" date="2018-11" db="EMBL/GenBank/DDBJ databases">
        <authorList>
            <consortium name="Pathogen Informatics"/>
        </authorList>
    </citation>
    <scope>NUCLEOTIDE SEQUENCE [LARGE SCALE GENOMIC DNA]</scope>
    <source>
        <strain evidence="8 9">NST_G2</strain>
    </source>
</reference>
<accession>A0A183TH95</accession>
<evidence type="ECO:0000259" key="7">
    <source>
        <dbReference type="Pfam" id="PF25789"/>
    </source>
</evidence>
<dbReference type="EMBL" id="UYSU01040357">
    <property type="protein sequence ID" value="VDM02229.1"/>
    <property type="molecule type" value="Genomic_DNA"/>
</dbReference>
<dbReference type="InterPro" id="IPR007244">
    <property type="entry name" value="Naa35_N"/>
</dbReference>
<feature type="domain" description="NAA35-like TPR repeats" evidence="7">
    <location>
        <begin position="414"/>
        <end position="856"/>
    </location>
</feature>
<evidence type="ECO:0000256" key="1">
    <source>
        <dbReference type="ARBA" id="ARBA00004496"/>
    </source>
</evidence>
<comment type="similarity">
    <text evidence="2">Belongs to the MAK10 family.</text>
</comment>
<keyword evidence="9" id="KW-1185">Reference proteome</keyword>
<proteinExistence type="inferred from homology"/>
<gene>
    <name evidence="8" type="ORF">SSLN_LOCUS15843</name>
</gene>
<dbReference type="OrthoDB" id="269405at2759"/>
<evidence type="ECO:0000313" key="8">
    <source>
        <dbReference type="EMBL" id="VDM02229.1"/>
    </source>
</evidence>
<evidence type="ECO:0000259" key="6">
    <source>
        <dbReference type="Pfam" id="PF04112"/>
    </source>
</evidence>
<protein>
    <recommendedName>
        <fullName evidence="4">Protein MAK10 homolog</fullName>
    </recommendedName>
</protein>
<evidence type="ECO:0000256" key="3">
    <source>
        <dbReference type="ARBA" id="ARBA00022490"/>
    </source>
</evidence>
<dbReference type="InterPro" id="IPR057983">
    <property type="entry name" value="NAA35-like_N"/>
</dbReference>
<name>A0A183TH95_SCHSO</name>
<dbReference type="Proteomes" id="UP000275846">
    <property type="component" value="Unassembled WGS sequence"/>
</dbReference>
<sequence>MSESKTDITERFLQACATCLQPGDIAHEKYFGLQHAMSAIEIMNPSMDVGMQKDRRVLYLYEAVESGFLSFASFSDRTVLLGVIDELLASFVNWITGDSLAQTVYTCMYMHCIPFIHDPYLSVFCETFRRCILKTRELILESPVFEEEDFCAMTYGVPLGVDTTANFPMRTPSNSLFSLSDVDLNNILIESESELAHADNGSATCKAIVHRIRFVRLYHSALCTIAPLLTNKIDCDFDDLAGVEDVCYDASYPSQNAQSLLNLPLSMCSLKNICEYFKVLIEDIASVCKDLNETVSLGAAPGPGKHAPRIQEYGLPGFEPFLTQANLPSAVQKNSKILDRNLAFYFLSCAFLRIKSIIPQVQRLLEYNSFSFVSFQELWSFLHTFGQKCCQSVCEKTINCDPSSGDTGADSFTCLLSRSVLSVLVSAFFHCYPKLPDGLQFKLGASQSATHLLFSWVCIESPSVRKQLLNHLPVLEKFNSFFDHVGSQLVAISRGFCFNRSRQRSNMEQIFSRMHELLEDSCNIENALVSALTESQGADPPNHLFSHSPSPSLTLHLAAYVCFFYYHLAWDYVGTGFQLGLYSCHEWVYMYSFEINIFRSLTSLLQHIITPWLRETEAGAGAKSSIEVTNQNASNVVGKRSGRRRRRKAHEGQEASQVTTDCVSPSLLVDLDACAVGLDYWKYQMELANMHRFICAATIYVLRAFQHEVGIDLNSLEHGPVPFTPGQRRFYGSLRTQFIRRLGSLISSPTSPLADPGGVLAAFRSAHEYLVMGHFAECSTTDLYQLASKIYGVARQCLRNAESLLAKLRSSGSFYSPESGLLPLGPVDSLAEVDHLAKNNYVVARLLAARPEKRPSAKQLPANRPPDLRSPLLSVRLDFTFLPSRMYPLLRLAS</sequence>
<evidence type="ECO:0000313" key="10">
    <source>
        <dbReference type="WBParaSite" id="SSLN_0001644601-mRNA-1"/>
    </source>
</evidence>
<feature type="domain" description="NAA35-like N-terminal" evidence="6">
    <location>
        <begin position="23"/>
        <end position="113"/>
    </location>
</feature>
<dbReference type="AlphaFoldDB" id="A0A183TH95"/>
<reference evidence="10" key="1">
    <citation type="submission" date="2016-06" db="UniProtKB">
        <authorList>
            <consortium name="WormBaseParasite"/>
        </authorList>
    </citation>
    <scope>IDENTIFICATION</scope>
</reference>
<dbReference type="Pfam" id="PF04112">
    <property type="entry name" value="Mak10"/>
    <property type="match status" value="1"/>
</dbReference>
<keyword evidence="3" id="KW-0963">Cytoplasm</keyword>
<dbReference type="PANTHER" id="PTHR21373:SF0">
    <property type="entry name" value="N-ALPHA-ACETYLTRANSFERASE 35, NATC AUXILIARY SUBUNIT"/>
    <property type="match status" value="1"/>
</dbReference>
<dbReference type="InterPro" id="IPR057982">
    <property type="entry name" value="TPR_NAA35"/>
</dbReference>
<dbReference type="STRING" id="70667.A0A183TH95"/>
<evidence type="ECO:0000256" key="5">
    <source>
        <dbReference type="SAM" id="MobiDB-lite"/>
    </source>
</evidence>
<feature type="compositionally biased region" description="Basic residues" evidence="5">
    <location>
        <begin position="640"/>
        <end position="649"/>
    </location>
</feature>
<dbReference type="Pfam" id="PF25789">
    <property type="entry name" value="TPR_NAA35"/>
    <property type="match status" value="1"/>
</dbReference>
<dbReference type="GO" id="GO:0031417">
    <property type="term" value="C:NatC complex"/>
    <property type="evidence" value="ECO:0007669"/>
    <property type="project" value="InterPro"/>
</dbReference>
<organism evidence="10">
    <name type="scientific">Schistocephalus solidus</name>
    <name type="common">Tapeworm</name>
    <dbReference type="NCBI Taxonomy" id="70667"/>
    <lineage>
        <taxon>Eukaryota</taxon>
        <taxon>Metazoa</taxon>
        <taxon>Spiralia</taxon>
        <taxon>Lophotrochozoa</taxon>
        <taxon>Platyhelminthes</taxon>
        <taxon>Cestoda</taxon>
        <taxon>Eucestoda</taxon>
        <taxon>Diphyllobothriidea</taxon>
        <taxon>Diphyllobothriidae</taxon>
        <taxon>Schistocephalus</taxon>
    </lineage>
</organism>